<feature type="chain" id="PRO_5008536940" description="Secreted protein" evidence="1">
    <location>
        <begin position="22"/>
        <end position="90"/>
    </location>
</feature>
<dbReference type="RefSeq" id="WP_070093232.1">
    <property type="nucleotide sequence ID" value="NZ_CP016634.1"/>
</dbReference>
<keyword evidence="1" id="KW-0732">Signal</keyword>
<organism evidence="2">
    <name type="scientific">Pseudomonas putida</name>
    <name type="common">Arthrobacter siderocapsulatus</name>
    <dbReference type="NCBI Taxonomy" id="303"/>
    <lineage>
        <taxon>Bacteria</taxon>
        <taxon>Pseudomonadati</taxon>
        <taxon>Pseudomonadota</taxon>
        <taxon>Gammaproteobacteria</taxon>
        <taxon>Pseudomonadales</taxon>
        <taxon>Pseudomonadaceae</taxon>
        <taxon>Pseudomonas</taxon>
    </lineage>
</organism>
<feature type="signal peptide" evidence="1">
    <location>
        <begin position="1"/>
        <end position="21"/>
    </location>
</feature>
<gene>
    <name evidence="2" type="ORF">IEC33019_3263</name>
</gene>
<sequence length="90" mass="9994">MKRLLPIMCTSTLLCALPAWACTPEEATQKREELAGLVTQLTEQNPPKAKEINEELQGMDLGTASKDLPDKCQLIDKRIQELKAAEKKAD</sequence>
<reference evidence="2" key="1">
    <citation type="submission" date="2016-07" db="EMBL/GenBank/DDBJ databases">
        <title>New class B carbapenemase carried by novel plasmid in Pseudomonas putida enviromental strain in eastern Amazonia.</title>
        <authorList>
            <person name="Souza C.O."/>
            <person name="Lima K.V."/>
            <person name="Brasiliense D.M."/>
            <person name="Perez-Chaparro P.J."/>
            <person name="Mamizuka E.M."/>
            <person name="Lima M.O."/>
            <person name="Lima L.N."/>
            <person name="McCulloch J.A."/>
        </authorList>
    </citation>
    <scope>NUCLEOTIDE SEQUENCE [LARGE SCALE GENOMIC DNA]</scope>
    <source>
        <strain evidence="2">IEC33019</strain>
    </source>
</reference>
<dbReference type="AlphaFoldDB" id="A0A1B2F996"/>
<dbReference type="EMBL" id="CP016634">
    <property type="protein sequence ID" value="ANY88790.1"/>
    <property type="molecule type" value="Genomic_DNA"/>
</dbReference>
<evidence type="ECO:0000256" key="1">
    <source>
        <dbReference type="SAM" id="SignalP"/>
    </source>
</evidence>
<evidence type="ECO:0000313" key="2">
    <source>
        <dbReference type="EMBL" id="ANY88790.1"/>
    </source>
</evidence>
<name>A0A1B2F996_PSEPU</name>
<evidence type="ECO:0008006" key="3">
    <source>
        <dbReference type="Google" id="ProtNLM"/>
    </source>
</evidence>
<protein>
    <recommendedName>
        <fullName evidence="3">Secreted protein</fullName>
    </recommendedName>
</protein>
<proteinExistence type="predicted"/>
<accession>A0A1B2F996</accession>